<evidence type="ECO:0000256" key="2">
    <source>
        <dbReference type="SAM" id="MobiDB-lite"/>
    </source>
</evidence>
<comment type="similarity">
    <text evidence="1">Belongs to the caprin family.</text>
</comment>
<sequence>MPSAATTFTNTNNNSKEKRASVSSIGASSVVGGGVGGGGCNNGNASNGQHSSNTNLADSAKSVAATGVAPGSGSSQTDLTNNNTNVNAKALKLSAVAANAATEPYNPMKQILVTIEHKIRNLEKRKTKLESYRAIQAGGKELSADQGAAVAKYDSVLATLEFARDFSKQTQQMFKEAEKEQKKQARKDNQAKSLAEIAKIRELLVMQNVLSCFNDEQVRNDFVAGENGACKLEIADLEVIEKFCMDVQTRRPEIAEDVSFLATAQKAAELFAMTINARAKPYGDTTFEKLRALFQQIQDCGYLDKYYLIPLADQSVQGNCTDSGTVSGEGETMLNDVAGIAGDHDVPMSEPSAHNSLEEGLDKLTTSEAGTVLPDLQQPERGHLLLEPQHQRAPVVDPQQQQQQLLVQQQQQPGVYNAASATAAAPASNTTPVHIMYASAATQATHVPPPGQHPHQLLSSPVNLQALHGVPQSQPPQAGVAAAPSVPTQQQQQQQQHFGPTTVRAVEHNYFKQPPLQPPQAAAALQAPTPQQQQQFMQQLRPLAEVLGTGSFHFLQDSELDAPDVLPPQQQHSSSRHRHHNSCRCKA</sequence>
<dbReference type="RefSeq" id="XP_017863377.1">
    <property type="nucleotide sequence ID" value="XM_018007888.1"/>
</dbReference>
<reference evidence="4" key="1">
    <citation type="journal article" date="1997" name="Nucleic Acids Res.">
        <title>tRNAscan-SE: a program for improved detection of transfer RNA genes in genomic sequence.</title>
        <authorList>
            <person name="Lowe T.M."/>
            <person name="Eddy S.R."/>
        </authorList>
    </citation>
    <scope>NUCLEOTIDE SEQUENCE [LARGE SCALE GENOMIC DNA]</scope>
</reference>
<evidence type="ECO:0000256" key="1">
    <source>
        <dbReference type="ARBA" id="ARBA00007950"/>
    </source>
</evidence>
<feature type="compositionally biased region" description="Polar residues" evidence="2">
    <location>
        <begin position="72"/>
        <end position="81"/>
    </location>
</feature>
<proteinExistence type="inferred from homology"/>
<feature type="domain" description="Caprin-1 dimerization" evidence="3">
    <location>
        <begin position="186"/>
        <end position="304"/>
    </location>
</feature>
<feature type="compositionally biased region" description="Low complexity" evidence="2">
    <location>
        <begin position="1"/>
        <end position="14"/>
    </location>
</feature>
<feature type="region of interest" description="Disordered" evidence="2">
    <location>
        <begin position="1"/>
        <end position="25"/>
    </location>
</feature>
<feature type="region of interest" description="Disordered" evidence="2">
    <location>
        <begin position="513"/>
        <end position="533"/>
    </location>
</feature>
<protein>
    <submittedName>
        <fullName evidence="5">Caprin homolog isoform X1</fullName>
    </submittedName>
</protein>
<dbReference type="Pfam" id="PF18293">
    <property type="entry name" value="Caprin-1_dimer"/>
    <property type="match status" value="1"/>
</dbReference>
<feature type="compositionally biased region" description="Low complexity" evidence="2">
    <location>
        <begin position="519"/>
        <end position="533"/>
    </location>
</feature>
<dbReference type="Proteomes" id="UP000694904">
    <property type="component" value="Chromosome 4"/>
</dbReference>
<reference evidence="5" key="3">
    <citation type="submission" date="2025-08" db="UniProtKB">
        <authorList>
            <consortium name="RefSeq"/>
        </authorList>
    </citation>
    <scope>IDENTIFICATION</scope>
    <source>
        <tissue evidence="5">Whole organism</tissue>
    </source>
</reference>
<dbReference type="GeneID" id="108614017"/>
<feature type="region of interest" description="Disordered" evidence="2">
    <location>
        <begin position="467"/>
        <end position="500"/>
    </location>
</feature>
<evidence type="ECO:0000259" key="3">
    <source>
        <dbReference type="Pfam" id="PF18293"/>
    </source>
</evidence>
<evidence type="ECO:0000313" key="5">
    <source>
        <dbReference type="RefSeq" id="XP_017863377.1"/>
    </source>
</evidence>
<dbReference type="PANTHER" id="PTHR22922:SF19">
    <property type="entry name" value="CAPRIN HOMOLOG"/>
    <property type="match status" value="1"/>
</dbReference>
<dbReference type="InterPro" id="IPR028816">
    <property type="entry name" value="Caprin"/>
</dbReference>
<feature type="region of interest" description="Disordered" evidence="2">
    <location>
        <begin position="62"/>
        <end position="81"/>
    </location>
</feature>
<gene>
    <name evidence="5" type="primary">LOC108614017</name>
</gene>
<evidence type="ECO:0000313" key="4">
    <source>
        <dbReference type="Proteomes" id="UP000694904"/>
    </source>
</evidence>
<feature type="region of interest" description="Disordered" evidence="2">
    <location>
        <begin position="562"/>
        <end position="587"/>
    </location>
</feature>
<dbReference type="InterPro" id="IPR041637">
    <property type="entry name" value="Caprin-1_dimer"/>
</dbReference>
<reference evidence="4" key="2">
    <citation type="journal article" date="2016" name="G3 (Bethesda)">
        <title>Genome Evolution in Three Species of Cactophilic Drosophila.</title>
        <authorList>
            <person name="Sanchez-Flores A."/>
            <person name="Penazola F."/>
            <person name="Carpinteyro-Ponce J."/>
            <person name="Nazario-Yepiz N."/>
            <person name="Abreu-Goodger C."/>
            <person name="Machado C.A."/>
            <person name="Markow T.A."/>
        </authorList>
    </citation>
    <scope>NUCLEOTIDE SEQUENCE [LARGE SCALE GENOMIC DNA]</scope>
</reference>
<dbReference type="PANTHER" id="PTHR22922">
    <property type="entry name" value="GPI-ANCHORED PROTEIN P137"/>
    <property type="match status" value="1"/>
</dbReference>
<name>A0ABM1P841_DROAR</name>
<feature type="compositionally biased region" description="Basic residues" evidence="2">
    <location>
        <begin position="574"/>
        <end position="587"/>
    </location>
</feature>
<organism evidence="4 5">
    <name type="scientific">Drosophila arizonae</name>
    <name type="common">Fruit fly</name>
    <dbReference type="NCBI Taxonomy" id="7263"/>
    <lineage>
        <taxon>Eukaryota</taxon>
        <taxon>Metazoa</taxon>
        <taxon>Ecdysozoa</taxon>
        <taxon>Arthropoda</taxon>
        <taxon>Hexapoda</taxon>
        <taxon>Insecta</taxon>
        <taxon>Pterygota</taxon>
        <taxon>Neoptera</taxon>
        <taxon>Endopterygota</taxon>
        <taxon>Diptera</taxon>
        <taxon>Brachycera</taxon>
        <taxon>Muscomorpha</taxon>
        <taxon>Ephydroidea</taxon>
        <taxon>Drosophilidae</taxon>
        <taxon>Drosophila</taxon>
    </lineage>
</organism>
<keyword evidence="4" id="KW-1185">Reference proteome</keyword>
<accession>A0ABM1P841</accession>